<dbReference type="AlphaFoldDB" id="F6G7V7"/>
<dbReference type="Proteomes" id="UP000007953">
    <property type="component" value="Plasmid megaplasmid"/>
</dbReference>
<protein>
    <submittedName>
        <fullName evidence="1">Uncharacterized protein</fullName>
    </submittedName>
</protein>
<proteinExistence type="predicted"/>
<keyword evidence="1" id="KW-0614">Plasmid</keyword>
<dbReference type="EMBL" id="CP002820">
    <property type="protein sequence ID" value="AEG71236.1"/>
    <property type="molecule type" value="Genomic_DNA"/>
</dbReference>
<reference evidence="1 2" key="1">
    <citation type="journal article" date="2011" name="J. Bacteriol.">
        <title>Complete genome sequence of the plant pathogen Ralstonia solanacearum strain Po82.</title>
        <authorList>
            <person name="Xu J."/>
            <person name="Zheng H.J."/>
            <person name="Liu L."/>
            <person name="Pan Z.C."/>
            <person name="Prior P."/>
            <person name="Tang B."/>
            <person name="Xu J.S."/>
            <person name="Zhang H."/>
            <person name="Tian Q."/>
            <person name="Zhang L.Q."/>
            <person name="Feng J."/>
        </authorList>
    </citation>
    <scope>NUCLEOTIDE SEQUENCE [LARGE SCALE GENOMIC DNA]</scope>
    <source>
        <strain evidence="2">Po82</strain>
    </source>
</reference>
<organism evidence="1 2">
    <name type="scientific">Ralstonia solanacearum (strain Po82)</name>
    <dbReference type="NCBI Taxonomy" id="1031711"/>
    <lineage>
        <taxon>Bacteria</taxon>
        <taxon>Pseudomonadati</taxon>
        <taxon>Pseudomonadota</taxon>
        <taxon>Betaproteobacteria</taxon>
        <taxon>Burkholderiales</taxon>
        <taxon>Burkholderiaceae</taxon>
        <taxon>Ralstonia</taxon>
        <taxon>Ralstonia solanacearum species complex</taxon>
    </lineage>
</organism>
<accession>F6G7V7</accession>
<evidence type="ECO:0000313" key="1">
    <source>
        <dbReference type="EMBL" id="AEG71236.1"/>
    </source>
</evidence>
<dbReference type="KEGG" id="rsn:RSPO_m00597"/>
<dbReference type="HOGENOM" id="CLU_3011068_0_0_4"/>
<gene>
    <name evidence="1" type="ordered locus">RSPO_m00597</name>
</gene>
<evidence type="ECO:0000313" key="2">
    <source>
        <dbReference type="Proteomes" id="UP000007953"/>
    </source>
</evidence>
<geneLocation type="plasmid" evidence="2"/>
<name>F6G7V7_RALS8</name>
<sequence length="56" mass="5989">MRDGARSGRSDACSTACALDAMNRFRFQSNGFAHHCNTASLPPASSPIITSILKFT</sequence>